<name>A0A8X6G8D6_TRICU</name>
<evidence type="ECO:0000256" key="1">
    <source>
        <dbReference type="SAM" id="MobiDB-lite"/>
    </source>
</evidence>
<dbReference type="Proteomes" id="UP000887116">
    <property type="component" value="Unassembled WGS sequence"/>
</dbReference>
<proteinExistence type="predicted"/>
<evidence type="ECO:0000313" key="3">
    <source>
        <dbReference type="Proteomes" id="UP000887116"/>
    </source>
</evidence>
<sequence>MRGLCVVLPPHASELIGKDSGSNSDVNTGVSFRNNIPGTQEARTKSSFVTKASASSNVSTPKPDEKSKNISHIEHDEIITIQKRENKY</sequence>
<comment type="caution">
    <text evidence="2">The sequence shown here is derived from an EMBL/GenBank/DDBJ whole genome shotgun (WGS) entry which is preliminary data.</text>
</comment>
<keyword evidence="3" id="KW-1185">Reference proteome</keyword>
<gene>
    <name evidence="2" type="ORF">TNCT_407661</name>
</gene>
<evidence type="ECO:0000313" key="2">
    <source>
        <dbReference type="EMBL" id="GFQ76738.1"/>
    </source>
</evidence>
<dbReference type="EMBL" id="BMAO01021685">
    <property type="protein sequence ID" value="GFQ76738.1"/>
    <property type="molecule type" value="Genomic_DNA"/>
</dbReference>
<feature type="compositionally biased region" description="Polar residues" evidence="1">
    <location>
        <begin position="45"/>
        <end position="60"/>
    </location>
</feature>
<protein>
    <submittedName>
        <fullName evidence="2">Uncharacterized protein</fullName>
    </submittedName>
</protein>
<organism evidence="2 3">
    <name type="scientific">Trichonephila clavata</name>
    <name type="common">Joro spider</name>
    <name type="synonym">Nephila clavata</name>
    <dbReference type="NCBI Taxonomy" id="2740835"/>
    <lineage>
        <taxon>Eukaryota</taxon>
        <taxon>Metazoa</taxon>
        <taxon>Ecdysozoa</taxon>
        <taxon>Arthropoda</taxon>
        <taxon>Chelicerata</taxon>
        <taxon>Arachnida</taxon>
        <taxon>Araneae</taxon>
        <taxon>Araneomorphae</taxon>
        <taxon>Entelegynae</taxon>
        <taxon>Araneoidea</taxon>
        <taxon>Nephilidae</taxon>
        <taxon>Trichonephila</taxon>
    </lineage>
</organism>
<accession>A0A8X6G8D6</accession>
<dbReference type="AlphaFoldDB" id="A0A8X6G8D6"/>
<reference evidence="2" key="1">
    <citation type="submission" date="2020-07" db="EMBL/GenBank/DDBJ databases">
        <title>Multicomponent nature underlies the extraordinary mechanical properties of spider dragline silk.</title>
        <authorList>
            <person name="Kono N."/>
            <person name="Nakamura H."/>
            <person name="Mori M."/>
            <person name="Yoshida Y."/>
            <person name="Ohtoshi R."/>
            <person name="Malay A.D."/>
            <person name="Moran D.A.P."/>
            <person name="Tomita M."/>
            <person name="Numata K."/>
            <person name="Arakawa K."/>
        </authorList>
    </citation>
    <scope>NUCLEOTIDE SEQUENCE</scope>
</reference>
<feature type="compositionally biased region" description="Basic and acidic residues" evidence="1">
    <location>
        <begin position="62"/>
        <end position="71"/>
    </location>
</feature>
<feature type="region of interest" description="Disordered" evidence="1">
    <location>
        <begin position="13"/>
        <end position="71"/>
    </location>
</feature>
<feature type="compositionally biased region" description="Polar residues" evidence="1">
    <location>
        <begin position="20"/>
        <end position="38"/>
    </location>
</feature>